<dbReference type="NCBIfam" id="TIGR00478">
    <property type="entry name" value="tly"/>
    <property type="match status" value="1"/>
</dbReference>
<protein>
    <submittedName>
        <fullName evidence="5">TlyA family RNA methyltransferase</fullName>
    </submittedName>
</protein>
<proteinExistence type="inferred from homology"/>
<dbReference type="InterPro" id="IPR029063">
    <property type="entry name" value="SAM-dependent_MTases_sf"/>
</dbReference>
<sequence length="263" mass="27941">MTRVRLDALLAERGLFPSRSRAAASVMAGEVRLGAHGERASKPGQMVDRAVEVHVDERPRYVSRGGEKLANALDGFGLDPSGRRCLDVGASTGGFTDVLLQRGAAHVVALDVAYGELDWSLRSDERVTVIERTNARSISPGDLPYRPELIVADVSFISLTKVLPAVLACADARFDALAMVKPQFELGRGRVGKGGVVRDPDDRREALVTVAAAARAEGAAVLGFASSGLPGPKGNRESFVWLAETGREGDRADLDAAAREVEP</sequence>
<dbReference type="CDD" id="cd00165">
    <property type="entry name" value="S4"/>
    <property type="match status" value="1"/>
</dbReference>
<dbReference type="InterPro" id="IPR036986">
    <property type="entry name" value="S4_RNA-bd_sf"/>
</dbReference>
<evidence type="ECO:0000313" key="5">
    <source>
        <dbReference type="EMBL" id="UUY02616.1"/>
    </source>
</evidence>
<dbReference type="Pfam" id="PF01728">
    <property type="entry name" value="FtsJ"/>
    <property type="match status" value="1"/>
</dbReference>
<dbReference type="RefSeq" id="WP_353863140.1">
    <property type="nucleotide sequence ID" value="NZ_CP088295.1"/>
</dbReference>
<dbReference type="Pfam" id="PF01479">
    <property type="entry name" value="S4"/>
    <property type="match status" value="1"/>
</dbReference>
<evidence type="ECO:0000256" key="1">
    <source>
        <dbReference type="ARBA" id="ARBA00022884"/>
    </source>
</evidence>
<dbReference type="PANTHER" id="PTHR32319">
    <property type="entry name" value="BACTERIAL HEMOLYSIN-LIKE PROTEIN"/>
    <property type="match status" value="1"/>
</dbReference>
<organism evidence="5 6">
    <name type="scientific">Svornostia abyssi</name>
    <dbReference type="NCBI Taxonomy" id="2898438"/>
    <lineage>
        <taxon>Bacteria</taxon>
        <taxon>Bacillati</taxon>
        <taxon>Actinomycetota</taxon>
        <taxon>Thermoleophilia</taxon>
        <taxon>Solirubrobacterales</taxon>
        <taxon>Baekduiaceae</taxon>
        <taxon>Svornostia</taxon>
    </lineage>
</organism>
<keyword evidence="5" id="KW-0489">Methyltransferase</keyword>
<evidence type="ECO:0000256" key="2">
    <source>
        <dbReference type="ARBA" id="ARBA00029460"/>
    </source>
</evidence>
<dbReference type="SUPFAM" id="SSF55174">
    <property type="entry name" value="Alpha-L RNA-binding motif"/>
    <property type="match status" value="1"/>
</dbReference>
<gene>
    <name evidence="5" type="ORF">LRS13_18255</name>
</gene>
<dbReference type="PANTHER" id="PTHR32319:SF0">
    <property type="entry name" value="BACTERIAL HEMOLYSIN-LIKE PROTEIN"/>
    <property type="match status" value="1"/>
</dbReference>
<dbReference type="Proteomes" id="UP001058860">
    <property type="component" value="Chromosome"/>
</dbReference>
<keyword evidence="5" id="KW-0808">Transferase</keyword>
<dbReference type="GO" id="GO:0008168">
    <property type="term" value="F:methyltransferase activity"/>
    <property type="evidence" value="ECO:0007669"/>
    <property type="project" value="UniProtKB-KW"/>
</dbReference>
<evidence type="ECO:0000256" key="3">
    <source>
        <dbReference type="PROSITE-ProRule" id="PRU00182"/>
    </source>
</evidence>
<dbReference type="SMART" id="SM00363">
    <property type="entry name" value="S4"/>
    <property type="match status" value="1"/>
</dbReference>
<dbReference type="InterPro" id="IPR002942">
    <property type="entry name" value="S4_RNA-bd"/>
</dbReference>
<dbReference type="InterPro" id="IPR002877">
    <property type="entry name" value="RNA_MeTrfase_FtsJ_dom"/>
</dbReference>
<feature type="domain" description="RNA-binding S4" evidence="4">
    <location>
        <begin position="4"/>
        <end position="70"/>
    </location>
</feature>
<dbReference type="SUPFAM" id="SSF53335">
    <property type="entry name" value="S-adenosyl-L-methionine-dependent methyltransferases"/>
    <property type="match status" value="1"/>
</dbReference>
<dbReference type="EMBL" id="CP088295">
    <property type="protein sequence ID" value="UUY02616.1"/>
    <property type="molecule type" value="Genomic_DNA"/>
</dbReference>
<accession>A0ABY5PDE5</accession>
<dbReference type="GO" id="GO:0032259">
    <property type="term" value="P:methylation"/>
    <property type="evidence" value="ECO:0007669"/>
    <property type="project" value="UniProtKB-KW"/>
</dbReference>
<dbReference type="Gene3D" id="3.10.290.10">
    <property type="entry name" value="RNA-binding S4 domain"/>
    <property type="match status" value="1"/>
</dbReference>
<dbReference type="Gene3D" id="3.40.50.150">
    <property type="entry name" value="Vaccinia Virus protein VP39"/>
    <property type="match status" value="1"/>
</dbReference>
<dbReference type="PIRSF" id="PIRSF005578">
    <property type="entry name" value="TlyA"/>
    <property type="match status" value="1"/>
</dbReference>
<evidence type="ECO:0000313" key="6">
    <source>
        <dbReference type="Proteomes" id="UP001058860"/>
    </source>
</evidence>
<keyword evidence="1 3" id="KW-0694">RNA-binding</keyword>
<dbReference type="CDD" id="cd02440">
    <property type="entry name" value="AdoMet_MTases"/>
    <property type="match status" value="1"/>
</dbReference>
<dbReference type="InterPro" id="IPR004538">
    <property type="entry name" value="Hemolysin_A/TlyA"/>
</dbReference>
<dbReference type="PROSITE" id="PS50889">
    <property type="entry name" value="S4"/>
    <property type="match status" value="1"/>
</dbReference>
<dbReference type="InterPro" id="IPR047048">
    <property type="entry name" value="TlyA"/>
</dbReference>
<reference evidence="6" key="1">
    <citation type="submission" date="2021-11" db="EMBL/GenBank/DDBJ databases">
        <title>Cultivation dependent microbiological survey of springs from the worlds oldest radium mine currently devoted to the extraction of radon-saturated water.</title>
        <authorList>
            <person name="Kapinusova G."/>
            <person name="Smrhova T."/>
            <person name="Strejcek M."/>
            <person name="Suman J."/>
            <person name="Jani K."/>
            <person name="Pajer P."/>
            <person name="Uhlik O."/>
        </authorList>
    </citation>
    <scope>NUCLEOTIDE SEQUENCE [LARGE SCALE GENOMIC DNA]</scope>
    <source>
        <strain evidence="6">J379</strain>
    </source>
</reference>
<evidence type="ECO:0000259" key="4">
    <source>
        <dbReference type="SMART" id="SM00363"/>
    </source>
</evidence>
<name>A0ABY5PDE5_9ACTN</name>
<keyword evidence="6" id="KW-1185">Reference proteome</keyword>
<comment type="similarity">
    <text evidence="2">Belongs to the TlyA family.</text>
</comment>